<keyword evidence="4 6" id="KW-1133">Transmembrane helix</keyword>
<dbReference type="PROSITE" id="PS50850">
    <property type="entry name" value="MFS"/>
    <property type="match status" value="1"/>
</dbReference>
<feature type="transmembrane region" description="Helical" evidence="6">
    <location>
        <begin position="325"/>
        <end position="358"/>
    </location>
</feature>
<evidence type="ECO:0000256" key="1">
    <source>
        <dbReference type="ARBA" id="ARBA00004141"/>
    </source>
</evidence>
<evidence type="ECO:0000256" key="6">
    <source>
        <dbReference type="SAM" id="Phobius"/>
    </source>
</evidence>
<dbReference type="GO" id="GO:0005351">
    <property type="term" value="F:carbohydrate:proton symporter activity"/>
    <property type="evidence" value="ECO:0007669"/>
    <property type="project" value="TreeGrafter"/>
</dbReference>
<evidence type="ECO:0000313" key="9">
    <source>
        <dbReference type="Proteomes" id="UP000009376"/>
    </source>
</evidence>
<dbReference type="PRINTS" id="PR00171">
    <property type="entry name" value="SUGRTRNSPORT"/>
</dbReference>
<evidence type="ECO:0000256" key="3">
    <source>
        <dbReference type="ARBA" id="ARBA00022692"/>
    </source>
</evidence>
<sequence length="467" mass="51309">MVEKSENVHVPRRSVITTLSAMGYFLDGYDLSVISVFTLVLVTYKIFQYSAFTESFVTGSALLGAFVGAVIFGHYADRIGRRYLYILDLIFFAVFALLSAFSTNITEMIIFRFFVGWGVGADYALSPVYTTEMYPNKKRGAGYGWVWTFWSIGAVAAFILGYVFFLFNPLTSWRWVLALGAIPAIITVILRTRMPESARWKIMDKGSMDKNVKTVAQKIGLTPQDIKAILSERQKEANIAAGSFTALFKGEYGKRTAIVWTQWIVYDLAGYGIGLYAPLILKSLGVAGSTSLLYSFMFYMPIGFLGAFGAVMLNDRIGRRPLQALGFGGMAIAMLLFFFASTIGGTIAISIGILAFILDYGLGNLGPGNTMGLYAIELLPTKLRSSSMGGATGITRIASFASAFLFPYLTLTIGKASFFAVLLALMIFVFFFTIFFTPETKGLTLEEISIASYKHVHGMPKLVMPSS</sequence>
<protein>
    <submittedName>
        <fullName evidence="8">General substrate transporter</fullName>
    </submittedName>
</protein>
<dbReference type="Pfam" id="PF00083">
    <property type="entry name" value="Sugar_tr"/>
    <property type="match status" value="1"/>
</dbReference>
<dbReference type="InterPro" id="IPR036259">
    <property type="entry name" value="MFS_trans_sf"/>
</dbReference>
<comment type="similarity">
    <text evidence="2">Belongs to the major facilitator superfamily. Sugar transporter (TC 2.A.1.1) family.</text>
</comment>
<evidence type="ECO:0000256" key="5">
    <source>
        <dbReference type="ARBA" id="ARBA00023136"/>
    </source>
</evidence>
<proteinExistence type="inferred from homology"/>
<dbReference type="InterPro" id="IPR020846">
    <property type="entry name" value="MFS_dom"/>
</dbReference>
<keyword evidence="5 6" id="KW-0472">Membrane</keyword>
<dbReference type="EMBL" id="GG745547">
    <property type="protein sequence ID" value="EFD93072.1"/>
    <property type="molecule type" value="Genomic_DNA"/>
</dbReference>
<dbReference type="InterPro" id="IPR005828">
    <property type="entry name" value="MFS_sugar_transport-like"/>
</dbReference>
<name>D6GUT2_PARA5</name>
<feature type="domain" description="Major facilitator superfamily (MFS) profile" evidence="7">
    <location>
        <begin position="16"/>
        <end position="441"/>
    </location>
</feature>
<evidence type="ECO:0000259" key="7">
    <source>
        <dbReference type="PROSITE" id="PS50850"/>
    </source>
</evidence>
<dbReference type="GO" id="GO:0016020">
    <property type="term" value="C:membrane"/>
    <property type="evidence" value="ECO:0007669"/>
    <property type="project" value="UniProtKB-SubCell"/>
</dbReference>
<feature type="transmembrane region" description="Helical" evidence="6">
    <location>
        <begin position="83"/>
        <end position="103"/>
    </location>
</feature>
<dbReference type="Gene3D" id="1.20.1250.20">
    <property type="entry name" value="MFS general substrate transporter like domains"/>
    <property type="match status" value="1"/>
</dbReference>
<organism evidence="8 9">
    <name type="scientific">Candidatus Parvarchaeum acidophilus ARMAN-5</name>
    <dbReference type="NCBI Taxonomy" id="662762"/>
    <lineage>
        <taxon>Archaea</taxon>
        <taxon>Candidatus Parvarchaeota</taxon>
        <taxon>Candidatus Parvarchaeum</taxon>
    </lineage>
</organism>
<dbReference type="InterPro" id="IPR050360">
    <property type="entry name" value="MFS_Sugar_Transporters"/>
</dbReference>
<dbReference type="Proteomes" id="UP000009376">
    <property type="component" value="Unassembled WGS sequence"/>
</dbReference>
<feature type="transmembrane region" description="Helical" evidence="6">
    <location>
        <begin position="293"/>
        <end position="313"/>
    </location>
</feature>
<feature type="transmembrane region" description="Helical" evidence="6">
    <location>
        <begin position="388"/>
        <end position="409"/>
    </location>
</feature>
<feature type="transmembrane region" description="Helical" evidence="6">
    <location>
        <begin position="173"/>
        <end position="190"/>
    </location>
</feature>
<feature type="transmembrane region" description="Helical" evidence="6">
    <location>
        <begin position="142"/>
        <end position="167"/>
    </location>
</feature>
<evidence type="ECO:0000313" key="8">
    <source>
        <dbReference type="EMBL" id="EFD93072.1"/>
    </source>
</evidence>
<feature type="transmembrane region" description="Helical" evidence="6">
    <location>
        <begin position="109"/>
        <end position="130"/>
    </location>
</feature>
<reference evidence="8 9" key="1">
    <citation type="journal article" date="2010" name="Proc. Natl. Acad. Sci. U.S.A.">
        <title>Enigmatic, ultrasmall, uncultivated Archaea.</title>
        <authorList>
            <person name="Baker B.J."/>
            <person name="Comolli L.R."/>
            <person name="Dick G.J."/>
            <person name="Hauser L.J."/>
            <person name="Hyatt D."/>
            <person name="Dill B.D."/>
            <person name="Land M.L."/>
            <person name="Verberkmoes N.C."/>
            <person name="Hettich R.L."/>
            <person name="Banfield J.F."/>
        </authorList>
    </citation>
    <scope>NUCLEOTIDE SEQUENCE [LARGE SCALE GENOMIC DNA]</scope>
</reference>
<feature type="transmembrane region" description="Helical" evidence="6">
    <location>
        <begin position="416"/>
        <end position="436"/>
    </location>
</feature>
<dbReference type="InterPro" id="IPR003663">
    <property type="entry name" value="Sugar/inositol_transpt"/>
</dbReference>
<feature type="transmembrane region" description="Helical" evidence="6">
    <location>
        <begin position="21"/>
        <end position="44"/>
    </location>
</feature>
<keyword evidence="3 6" id="KW-0812">Transmembrane</keyword>
<gene>
    <name evidence="8" type="ORF">BJBARM5_0229</name>
</gene>
<dbReference type="SUPFAM" id="SSF103473">
    <property type="entry name" value="MFS general substrate transporter"/>
    <property type="match status" value="1"/>
</dbReference>
<dbReference type="PANTHER" id="PTHR48022">
    <property type="entry name" value="PLASTIDIC GLUCOSE TRANSPORTER 4"/>
    <property type="match status" value="1"/>
</dbReference>
<dbReference type="PANTHER" id="PTHR48022:SF2">
    <property type="entry name" value="PLASTIDIC GLUCOSE TRANSPORTER 4"/>
    <property type="match status" value="1"/>
</dbReference>
<dbReference type="AlphaFoldDB" id="D6GUT2"/>
<evidence type="ECO:0000256" key="4">
    <source>
        <dbReference type="ARBA" id="ARBA00022989"/>
    </source>
</evidence>
<accession>D6GUT2</accession>
<feature type="transmembrane region" description="Helical" evidence="6">
    <location>
        <begin position="263"/>
        <end position="281"/>
    </location>
</feature>
<comment type="subcellular location">
    <subcellularLocation>
        <location evidence="1">Membrane</location>
        <topology evidence="1">Multi-pass membrane protein</topology>
    </subcellularLocation>
</comment>
<feature type="transmembrane region" description="Helical" evidence="6">
    <location>
        <begin position="56"/>
        <end position="76"/>
    </location>
</feature>
<evidence type="ECO:0000256" key="2">
    <source>
        <dbReference type="ARBA" id="ARBA00010992"/>
    </source>
</evidence>
<dbReference type="CDD" id="cd17316">
    <property type="entry name" value="MFS_SV2_like"/>
    <property type="match status" value="1"/>
</dbReference>